<organism evidence="2 3">
    <name type="scientific">Shinella granuli</name>
    <dbReference type="NCBI Taxonomy" id="323621"/>
    <lineage>
        <taxon>Bacteria</taxon>
        <taxon>Pseudomonadati</taxon>
        <taxon>Pseudomonadota</taxon>
        <taxon>Alphaproteobacteria</taxon>
        <taxon>Hyphomicrobiales</taxon>
        <taxon>Rhizobiaceae</taxon>
        <taxon>Shinella</taxon>
    </lineage>
</organism>
<keyword evidence="1" id="KW-0812">Transmembrane</keyword>
<protein>
    <submittedName>
        <fullName evidence="2">Uncharacterized protein</fullName>
    </submittedName>
</protein>
<dbReference type="EMBL" id="SLVX01000031">
    <property type="protein sequence ID" value="TCN34925.1"/>
    <property type="molecule type" value="Genomic_DNA"/>
</dbReference>
<evidence type="ECO:0000313" key="2">
    <source>
        <dbReference type="EMBL" id="TCN34925.1"/>
    </source>
</evidence>
<evidence type="ECO:0000313" key="3">
    <source>
        <dbReference type="Proteomes" id="UP000295351"/>
    </source>
</evidence>
<keyword evidence="3" id="KW-1185">Reference proteome</keyword>
<sequence>MSFGDYLQTCLTVFAVCIVPAYGLTVWRLYR</sequence>
<accession>A0A4R2C5A8</accession>
<evidence type="ECO:0000256" key="1">
    <source>
        <dbReference type="SAM" id="Phobius"/>
    </source>
</evidence>
<dbReference type="Proteomes" id="UP000295351">
    <property type="component" value="Unassembled WGS sequence"/>
</dbReference>
<gene>
    <name evidence="2" type="ORF">EV665_1314</name>
</gene>
<comment type="caution">
    <text evidence="2">The sequence shown here is derived from an EMBL/GenBank/DDBJ whole genome shotgun (WGS) entry which is preliminary data.</text>
</comment>
<name>A0A4R2C5A8_SHIGR</name>
<dbReference type="AlphaFoldDB" id="A0A4R2C5A8"/>
<proteinExistence type="predicted"/>
<keyword evidence="1" id="KW-1133">Transmembrane helix</keyword>
<reference evidence="2 3" key="1">
    <citation type="submission" date="2019-03" db="EMBL/GenBank/DDBJ databases">
        <title>Genomic Encyclopedia of Type Strains, Phase IV (KMG-IV): sequencing the most valuable type-strain genomes for metagenomic binning, comparative biology and taxonomic classification.</title>
        <authorList>
            <person name="Goeker M."/>
        </authorList>
    </citation>
    <scope>NUCLEOTIDE SEQUENCE [LARGE SCALE GENOMIC DNA]</scope>
    <source>
        <strain evidence="2 3">DSM 18401</strain>
    </source>
</reference>
<keyword evidence="1" id="KW-0472">Membrane</keyword>
<feature type="transmembrane region" description="Helical" evidence="1">
    <location>
        <begin position="6"/>
        <end position="30"/>
    </location>
</feature>